<dbReference type="PROSITE" id="PS50082">
    <property type="entry name" value="WD_REPEATS_2"/>
    <property type="match status" value="2"/>
</dbReference>
<dbReference type="Gene3D" id="2.130.10.10">
    <property type="entry name" value="YVTN repeat-like/Quinoprotein amine dehydrogenase"/>
    <property type="match status" value="2"/>
</dbReference>
<feature type="region of interest" description="Disordered" evidence="5">
    <location>
        <begin position="492"/>
        <end position="511"/>
    </location>
</feature>
<dbReference type="Pfam" id="PF00400">
    <property type="entry name" value="WD40"/>
    <property type="match status" value="2"/>
</dbReference>
<accession>A0A177AXT5</accession>
<evidence type="ECO:0000313" key="6">
    <source>
        <dbReference type="EMBL" id="OAF66809.1"/>
    </source>
</evidence>
<dbReference type="InterPro" id="IPR015943">
    <property type="entry name" value="WD40/YVTN_repeat-like_dom_sf"/>
</dbReference>
<evidence type="ECO:0000256" key="2">
    <source>
        <dbReference type="ARBA" id="ARBA00022737"/>
    </source>
</evidence>
<protein>
    <submittedName>
        <fullName evidence="6">WD repeat-containing protein 70</fullName>
    </submittedName>
</protein>
<dbReference type="GO" id="GO:0005634">
    <property type="term" value="C:nucleus"/>
    <property type="evidence" value="ECO:0007669"/>
    <property type="project" value="TreeGrafter"/>
</dbReference>
<evidence type="ECO:0000256" key="4">
    <source>
        <dbReference type="PROSITE-ProRule" id="PRU00221"/>
    </source>
</evidence>
<dbReference type="InterPro" id="IPR001680">
    <property type="entry name" value="WD40_rpt"/>
</dbReference>
<reference evidence="6 7" key="1">
    <citation type="submission" date="2016-04" db="EMBL/GenBank/DDBJ databases">
        <title>The genome of Intoshia linei affirms orthonectids as highly simplified spiralians.</title>
        <authorList>
            <person name="Mikhailov K.V."/>
            <person name="Slusarev G.S."/>
            <person name="Nikitin M.A."/>
            <person name="Logacheva M.D."/>
            <person name="Penin A."/>
            <person name="Aleoshin V."/>
            <person name="Panchin Y.V."/>
        </authorList>
    </citation>
    <scope>NUCLEOTIDE SEQUENCE [LARGE SCALE GENOMIC DNA]</scope>
    <source>
        <strain evidence="6">Intl2013</strain>
        <tissue evidence="6">Whole animal</tissue>
    </source>
</reference>
<dbReference type="EMBL" id="LWCA01000823">
    <property type="protein sequence ID" value="OAF66809.1"/>
    <property type="molecule type" value="Genomic_DNA"/>
</dbReference>
<evidence type="ECO:0000256" key="3">
    <source>
        <dbReference type="ARBA" id="ARBA00038343"/>
    </source>
</evidence>
<organism evidence="6 7">
    <name type="scientific">Intoshia linei</name>
    <dbReference type="NCBI Taxonomy" id="1819745"/>
    <lineage>
        <taxon>Eukaryota</taxon>
        <taxon>Metazoa</taxon>
        <taxon>Spiralia</taxon>
        <taxon>Lophotrochozoa</taxon>
        <taxon>Mesozoa</taxon>
        <taxon>Orthonectida</taxon>
        <taxon>Rhopaluridae</taxon>
        <taxon>Intoshia</taxon>
    </lineage>
</organism>
<feature type="region of interest" description="Disordered" evidence="5">
    <location>
        <begin position="563"/>
        <end position="589"/>
    </location>
</feature>
<feature type="repeat" description="WD" evidence="4">
    <location>
        <begin position="206"/>
        <end position="248"/>
    </location>
</feature>
<dbReference type="InterPro" id="IPR019775">
    <property type="entry name" value="WD40_repeat_CS"/>
</dbReference>
<dbReference type="PANTHER" id="PTHR16017:SF0">
    <property type="entry name" value="WD REPEAT-CONTAINING PROTEIN 70"/>
    <property type="match status" value="1"/>
</dbReference>
<keyword evidence="2" id="KW-0677">Repeat</keyword>
<keyword evidence="7" id="KW-1185">Reference proteome</keyword>
<dbReference type="GO" id="GO:0035861">
    <property type="term" value="C:site of double-strand break"/>
    <property type="evidence" value="ECO:0007669"/>
    <property type="project" value="TreeGrafter"/>
</dbReference>
<dbReference type="AlphaFoldDB" id="A0A177AXT5"/>
<dbReference type="OrthoDB" id="10264376at2759"/>
<comment type="caution">
    <text evidence="6">The sequence shown here is derived from an EMBL/GenBank/DDBJ whole genome shotgun (WGS) entry which is preliminary data.</text>
</comment>
<evidence type="ECO:0000313" key="7">
    <source>
        <dbReference type="Proteomes" id="UP000078046"/>
    </source>
</evidence>
<evidence type="ECO:0000256" key="5">
    <source>
        <dbReference type="SAM" id="MobiDB-lite"/>
    </source>
</evidence>
<keyword evidence="1 4" id="KW-0853">WD repeat</keyword>
<feature type="repeat" description="WD" evidence="4">
    <location>
        <begin position="269"/>
        <end position="290"/>
    </location>
</feature>
<dbReference type="InterPro" id="IPR036322">
    <property type="entry name" value="WD40_repeat_dom_sf"/>
</dbReference>
<name>A0A177AXT5_9BILA</name>
<dbReference type="InterPro" id="IPR051858">
    <property type="entry name" value="WD_repeat_GAD-1"/>
</dbReference>
<sequence length="589" mass="66162">MKNEDKKAKQFDLEEILLEAQKTAKERCFKNEIKDESSEDEVDFNNLALNSSENSDDESCISKSESESDSDYFGPLPINNTEQKPAKQNKTINYKMIPIKNSISIMHGKKAVSAMALDSIGNRLAIGSFDFDVSLWNFTTMDSSLRNYRKFTPCESHQIRSLAYDCNNERILVAPGSAQAKVLTKEGIDINECIKGDQYIMDMGNTKGHVAMLNCGVWNPIKSDEFITTSNDCTLRIWDVETMSDKHKSLIRFRNAHGTKTIPMSCVMSQDGNLIMSACTDGTIQVWDVRRRFVYPVSKIKNAHLPGMEAITSVVYSYDNALIGSRGGIDCTLKVWDTRKLLLPLMQKDKLESIYSMTSCVFSPNDKYITTCSSINAKDSGGTVLMYNVDTAEETQNIKFNKSVPIKCIWHPRLNQILVGCSNGKINIFYDPDISINGATLFIAKKPKEKKSIAYVSSQKVYTPFAHPLFKEQSASSIKRNYEKTRKNKALTMHPEPPVDGPGSGGRLAKKGGTLSRYVVQQLCLKNDDVGDRNPREAILKHAKEAKENPKWIAPAYKTTQPIDIFQKRSANDASEPNDESQNKKTKYE</sequence>
<dbReference type="SMART" id="SM00320">
    <property type="entry name" value="WD40"/>
    <property type="match status" value="5"/>
</dbReference>
<dbReference type="PANTHER" id="PTHR16017">
    <property type="entry name" value="GASTRULATION DEFECTIVE PROTEIN 1-RELATED"/>
    <property type="match status" value="1"/>
</dbReference>
<feature type="region of interest" description="Disordered" evidence="5">
    <location>
        <begin position="35"/>
        <end position="83"/>
    </location>
</feature>
<dbReference type="Proteomes" id="UP000078046">
    <property type="component" value="Unassembled WGS sequence"/>
</dbReference>
<gene>
    <name evidence="6" type="ORF">A3Q56_05435</name>
</gene>
<dbReference type="PROSITE" id="PS00678">
    <property type="entry name" value="WD_REPEATS_1"/>
    <property type="match status" value="1"/>
</dbReference>
<comment type="similarity">
    <text evidence="3">Belongs to the WD repeat GAD-1 family.</text>
</comment>
<dbReference type="SUPFAM" id="SSF50978">
    <property type="entry name" value="WD40 repeat-like"/>
    <property type="match status" value="1"/>
</dbReference>
<proteinExistence type="inferred from homology"/>
<evidence type="ECO:0000256" key="1">
    <source>
        <dbReference type="ARBA" id="ARBA00022574"/>
    </source>
</evidence>